<accession>A0ABV4CFN4</accession>
<evidence type="ECO:0000313" key="6">
    <source>
        <dbReference type="Proteomes" id="UP001564626"/>
    </source>
</evidence>
<feature type="domain" description="Carbohydrate kinase PfkB" evidence="4">
    <location>
        <begin position="6"/>
        <end position="299"/>
    </location>
</feature>
<dbReference type="RefSeq" id="WP_345363824.1">
    <property type="nucleotide sequence ID" value="NZ_BAABII010000010.1"/>
</dbReference>
<dbReference type="CDD" id="cd01166">
    <property type="entry name" value="KdgK"/>
    <property type="match status" value="1"/>
</dbReference>
<sequence>MSGIDVLAMGEPLVEFNAGTDGDLAGSETFSRGYGGDTSNFIIAAARSGARTEYLTRIGDDAFGTALGDLWRREGVGTPHVVREAGGRTGIYFIARNGGEHAFTYYRHDSPATRLSPADVTGEVIARARLVHLTGITQAISHSACDAAFHAMALARERGVLVSYDPNHRPGLWATERARAVILRSLALCDIALPNLDEGRMLTGADQPRDVLAALRELCPGTVVLKNGAQGALLADGATIAEIPAPPVASVDASGAGDAFDGAFAARLLGGGGPAEAARYAAAAAALSTTGHGAVRPIPHHEDVLELL</sequence>
<dbReference type="PRINTS" id="PR00990">
    <property type="entry name" value="RIBOKINASE"/>
</dbReference>
<evidence type="ECO:0000259" key="4">
    <source>
        <dbReference type="Pfam" id="PF00294"/>
    </source>
</evidence>
<dbReference type="Pfam" id="PF00294">
    <property type="entry name" value="PfkB"/>
    <property type="match status" value="1"/>
</dbReference>
<dbReference type="InterPro" id="IPR011611">
    <property type="entry name" value="PfkB_dom"/>
</dbReference>
<dbReference type="InterPro" id="IPR050306">
    <property type="entry name" value="PfkB_Carbo_kinase"/>
</dbReference>
<name>A0ABV4CFN4_9PSEU</name>
<dbReference type="Proteomes" id="UP001564626">
    <property type="component" value="Unassembled WGS sequence"/>
</dbReference>
<comment type="similarity">
    <text evidence="1">Belongs to the carbohydrate kinase PfkB family.</text>
</comment>
<dbReference type="EMBL" id="JBGEHV010000015">
    <property type="protein sequence ID" value="MEY8039901.1"/>
    <property type="molecule type" value="Genomic_DNA"/>
</dbReference>
<dbReference type="PANTHER" id="PTHR43085">
    <property type="entry name" value="HEXOKINASE FAMILY MEMBER"/>
    <property type="match status" value="1"/>
</dbReference>
<dbReference type="SUPFAM" id="SSF53613">
    <property type="entry name" value="Ribokinase-like"/>
    <property type="match status" value="1"/>
</dbReference>
<dbReference type="InterPro" id="IPR002139">
    <property type="entry name" value="Ribo/fructo_kinase"/>
</dbReference>
<evidence type="ECO:0000256" key="1">
    <source>
        <dbReference type="ARBA" id="ARBA00010688"/>
    </source>
</evidence>
<protein>
    <submittedName>
        <fullName evidence="5">Sugar kinase</fullName>
    </submittedName>
</protein>
<evidence type="ECO:0000256" key="2">
    <source>
        <dbReference type="ARBA" id="ARBA00022679"/>
    </source>
</evidence>
<gene>
    <name evidence="5" type="ORF">AB8O55_10880</name>
</gene>
<dbReference type="GO" id="GO:0016301">
    <property type="term" value="F:kinase activity"/>
    <property type="evidence" value="ECO:0007669"/>
    <property type="project" value="UniProtKB-KW"/>
</dbReference>
<evidence type="ECO:0000313" key="5">
    <source>
        <dbReference type="EMBL" id="MEY8039901.1"/>
    </source>
</evidence>
<dbReference type="PANTHER" id="PTHR43085:SF15">
    <property type="entry name" value="2-DEHYDRO-3-DEOXYGLUCONOKINASE"/>
    <property type="match status" value="1"/>
</dbReference>
<comment type="caution">
    <text evidence="5">The sequence shown here is derived from an EMBL/GenBank/DDBJ whole genome shotgun (WGS) entry which is preliminary data.</text>
</comment>
<keyword evidence="2" id="KW-0808">Transferase</keyword>
<organism evidence="5 6">
    <name type="scientific">Saccharopolyspora cebuensis</name>
    <dbReference type="NCBI Taxonomy" id="418759"/>
    <lineage>
        <taxon>Bacteria</taxon>
        <taxon>Bacillati</taxon>
        <taxon>Actinomycetota</taxon>
        <taxon>Actinomycetes</taxon>
        <taxon>Pseudonocardiales</taxon>
        <taxon>Pseudonocardiaceae</taxon>
        <taxon>Saccharopolyspora</taxon>
    </lineage>
</organism>
<evidence type="ECO:0000256" key="3">
    <source>
        <dbReference type="ARBA" id="ARBA00022777"/>
    </source>
</evidence>
<proteinExistence type="inferred from homology"/>
<reference evidence="5 6" key="1">
    <citation type="submission" date="2024-08" db="EMBL/GenBank/DDBJ databases">
        <title>Genome mining of Saccharopolyspora cebuensis PGLac3 from Nigerian medicinal plant.</title>
        <authorList>
            <person name="Ezeobiora C.E."/>
            <person name="Igbokwe N.H."/>
            <person name="Amin D.H."/>
            <person name="Mendie U.E."/>
        </authorList>
    </citation>
    <scope>NUCLEOTIDE SEQUENCE [LARGE SCALE GENOMIC DNA]</scope>
    <source>
        <strain evidence="5 6">PGLac3</strain>
    </source>
</reference>
<keyword evidence="6" id="KW-1185">Reference proteome</keyword>
<dbReference type="Gene3D" id="3.40.1190.20">
    <property type="match status" value="1"/>
</dbReference>
<keyword evidence="3 5" id="KW-0418">Kinase</keyword>
<dbReference type="InterPro" id="IPR029056">
    <property type="entry name" value="Ribokinase-like"/>
</dbReference>